<name>A0A484B1I2_DRONA</name>
<keyword evidence="1" id="KW-0677">Repeat</keyword>
<evidence type="ECO:0000256" key="1">
    <source>
        <dbReference type="ARBA" id="ARBA00022737"/>
    </source>
</evidence>
<gene>
    <name evidence="3" type="ORF">AWZ03_010942</name>
</gene>
<dbReference type="OMA" id="IGNDDKC"/>
<feature type="compositionally biased region" description="Acidic residues" evidence="2">
    <location>
        <begin position="1"/>
        <end position="21"/>
    </location>
</feature>
<sequence>MSVSEGSDETELSFPEEEDEGPNIGKYIGGRNAAGQRHGRGWAILPNGDQYDGNYRKGRRHGIGLYVFKNGARYYGQYRCGVRCGRGIFIYPDGSVYEGNWRRNLKHGKGRYNYAIGDTYSGDWYKGYRHGVGIYSFKTEKDNCCMTVRLKSTWNSNVRMGPFELYIGNDDKCTILHGLWDNLYPNGPAVFSFDNRYMLLGYFLPGDYKFKVIRSSGDVEEDEYNQEDEIGNEEDQPEEIKPTLWFAQEIAVYDYSLLPQEPVPLPISDSELSVCSITSEVSTLSQEKFSFYGEGEEAEDEGEEFEMECFPCECDYDLSEVETESEPCKIDANPCAIEVLKQPECPEP</sequence>
<dbReference type="SUPFAM" id="SSF82185">
    <property type="entry name" value="Histone H3 K4-specific methyltransferase SET7/9 N-terminal domain"/>
    <property type="match status" value="1"/>
</dbReference>
<accession>A0A484B1I2</accession>
<dbReference type="PANTHER" id="PTHR43215">
    <property type="entry name" value="RADIAL SPOKE HEAD 1 HOMOLOG"/>
    <property type="match status" value="1"/>
</dbReference>
<reference evidence="3 4" key="1">
    <citation type="journal article" date="2019" name="J. Hered.">
        <title>An Improved Genome Assembly for Drosophila navojoa, the Basal Species in the mojavensis Cluster.</title>
        <authorList>
            <person name="Vanderlinde T."/>
            <person name="Dupim E.G."/>
            <person name="Nazario-Yepiz N.O."/>
            <person name="Carvalho A.B."/>
        </authorList>
    </citation>
    <scope>NUCLEOTIDE SEQUENCE [LARGE SCALE GENOMIC DNA]</scope>
    <source>
        <strain evidence="3">Navoj_Jal97</strain>
        <tissue evidence="3">Whole organism</tissue>
    </source>
</reference>
<dbReference type="OrthoDB" id="423343at2759"/>
<dbReference type="AlphaFoldDB" id="A0A484B1I2"/>
<dbReference type="EMBL" id="LSRL02000211">
    <property type="protein sequence ID" value="TDG42646.1"/>
    <property type="molecule type" value="Genomic_DNA"/>
</dbReference>
<proteinExistence type="predicted"/>
<keyword evidence="4" id="KW-1185">Reference proteome</keyword>
<dbReference type="STRING" id="7232.A0A484B1I2"/>
<comment type="caution">
    <text evidence="3">The sequence shown here is derived from an EMBL/GenBank/DDBJ whole genome shotgun (WGS) entry which is preliminary data.</text>
</comment>
<evidence type="ECO:0000256" key="2">
    <source>
        <dbReference type="SAM" id="MobiDB-lite"/>
    </source>
</evidence>
<dbReference type="SMART" id="SM00698">
    <property type="entry name" value="MORN"/>
    <property type="match status" value="4"/>
</dbReference>
<dbReference type="Pfam" id="PF02493">
    <property type="entry name" value="MORN"/>
    <property type="match status" value="5"/>
</dbReference>
<feature type="region of interest" description="Disordered" evidence="2">
    <location>
        <begin position="1"/>
        <end position="34"/>
    </location>
</feature>
<dbReference type="Proteomes" id="UP000295192">
    <property type="component" value="Unassembled WGS sequence"/>
</dbReference>
<evidence type="ECO:0000313" key="4">
    <source>
        <dbReference type="Proteomes" id="UP000295192"/>
    </source>
</evidence>
<dbReference type="FunFam" id="2.20.110.10:FF:000002">
    <property type="entry name" value="Phosphatidylinositol 4-phosphate 5-kinase 8"/>
    <property type="match status" value="1"/>
</dbReference>
<organism evidence="3 4">
    <name type="scientific">Drosophila navojoa</name>
    <name type="common">Fruit fly</name>
    <dbReference type="NCBI Taxonomy" id="7232"/>
    <lineage>
        <taxon>Eukaryota</taxon>
        <taxon>Metazoa</taxon>
        <taxon>Ecdysozoa</taxon>
        <taxon>Arthropoda</taxon>
        <taxon>Hexapoda</taxon>
        <taxon>Insecta</taxon>
        <taxon>Pterygota</taxon>
        <taxon>Neoptera</taxon>
        <taxon>Endopterygota</taxon>
        <taxon>Diptera</taxon>
        <taxon>Brachycera</taxon>
        <taxon>Muscomorpha</taxon>
        <taxon>Ephydroidea</taxon>
        <taxon>Drosophilidae</taxon>
        <taxon>Drosophila</taxon>
    </lineage>
</organism>
<dbReference type="InterPro" id="IPR003409">
    <property type="entry name" value="MORN"/>
</dbReference>
<dbReference type="Gene3D" id="2.20.110.10">
    <property type="entry name" value="Histone H3 K4-specific methyltransferase SET7/9 N-terminal domain"/>
    <property type="match status" value="2"/>
</dbReference>
<protein>
    <recommendedName>
        <fullName evidence="5">Radial spoke head 1 homolog</fullName>
    </recommendedName>
</protein>
<dbReference type="PANTHER" id="PTHR43215:SF14">
    <property type="entry name" value="RADIAL SPOKE HEAD 1 HOMOLOG"/>
    <property type="match status" value="1"/>
</dbReference>
<evidence type="ECO:0008006" key="5">
    <source>
        <dbReference type="Google" id="ProtNLM"/>
    </source>
</evidence>
<evidence type="ECO:0000313" key="3">
    <source>
        <dbReference type="EMBL" id="TDG42646.1"/>
    </source>
</evidence>